<accession>A0A4R1NLB7</accession>
<name>A0A4R1NLB7_9RHOB</name>
<dbReference type="SUPFAM" id="SSF82784">
    <property type="entry name" value="OsmC-like"/>
    <property type="match status" value="1"/>
</dbReference>
<organism evidence="2 3">
    <name type="scientific">Shimia isoporae</name>
    <dbReference type="NCBI Taxonomy" id="647720"/>
    <lineage>
        <taxon>Bacteria</taxon>
        <taxon>Pseudomonadati</taxon>
        <taxon>Pseudomonadota</taxon>
        <taxon>Alphaproteobacteria</taxon>
        <taxon>Rhodobacterales</taxon>
        <taxon>Roseobacteraceae</taxon>
    </lineage>
</organism>
<dbReference type="AlphaFoldDB" id="A0A4R1NLB7"/>
<reference evidence="2 3" key="1">
    <citation type="submission" date="2019-03" db="EMBL/GenBank/DDBJ databases">
        <title>Genomic Encyclopedia of Archaeal and Bacterial Type Strains, Phase II (KMG-II): from individual species to whole genera.</title>
        <authorList>
            <person name="Goeker M."/>
        </authorList>
    </citation>
    <scope>NUCLEOTIDE SEQUENCE [LARGE SCALE GENOMIC DNA]</scope>
    <source>
        <strain evidence="2 3">DSM 26433</strain>
    </source>
</reference>
<keyword evidence="1" id="KW-0472">Membrane</keyword>
<proteinExistence type="predicted"/>
<keyword evidence="3" id="KW-1185">Reference proteome</keyword>
<feature type="transmembrane region" description="Helical" evidence="1">
    <location>
        <begin position="53"/>
        <end position="79"/>
    </location>
</feature>
<evidence type="ECO:0000313" key="3">
    <source>
        <dbReference type="Proteomes" id="UP000295673"/>
    </source>
</evidence>
<feature type="transmembrane region" description="Helical" evidence="1">
    <location>
        <begin position="175"/>
        <end position="196"/>
    </location>
</feature>
<gene>
    <name evidence="2" type="ORF">BXY66_1191</name>
</gene>
<evidence type="ECO:0000313" key="2">
    <source>
        <dbReference type="EMBL" id="TCL09147.1"/>
    </source>
</evidence>
<protein>
    <submittedName>
        <fullName evidence="2">Uncharacterized protein</fullName>
    </submittedName>
</protein>
<dbReference type="RefSeq" id="WP_132859209.1">
    <property type="nucleotide sequence ID" value="NZ_SMGR01000001.1"/>
</dbReference>
<keyword evidence="1" id="KW-0812">Transmembrane</keyword>
<dbReference type="Proteomes" id="UP000295673">
    <property type="component" value="Unassembled WGS sequence"/>
</dbReference>
<sequence length="206" mass="23510">MKELLSDHSDFEKTKRAFMASSVALIVVQALTFQSDHIEVFKLKLAVDAEKLIFAAQAACLYFFVIFIFRAVPFTVTAIQSDRLDTISRKAKEISKLISIEINEVTQKELRELIDQVRSGSPFATLTESERNLLNSMTQEFEGLPYRLETGSRKIVQAVIDKKTRWVNWTQDAEFVAVNLVAPLLVFFVALVFPTIEKLAYLLDWL</sequence>
<keyword evidence="1" id="KW-1133">Transmembrane helix</keyword>
<evidence type="ECO:0000256" key="1">
    <source>
        <dbReference type="SAM" id="Phobius"/>
    </source>
</evidence>
<comment type="caution">
    <text evidence="2">The sequence shown here is derived from an EMBL/GenBank/DDBJ whole genome shotgun (WGS) entry which is preliminary data.</text>
</comment>
<dbReference type="EMBL" id="SMGR01000001">
    <property type="protein sequence ID" value="TCL09147.1"/>
    <property type="molecule type" value="Genomic_DNA"/>
</dbReference>
<dbReference type="InterPro" id="IPR036102">
    <property type="entry name" value="OsmC/Ohrsf"/>
</dbReference>